<name>A0ABD3WX20_SINWO</name>
<proteinExistence type="predicted"/>
<reference evidence="4 5" key="1">
    <citation type="submission" date="2024-11" db="EMBL/GenBank/DDBJ databases">
        <title>Chromosome-level genome assembly of the freshwater bivalve Anodonta woodiana.</title>
        <authorList>
            <person name="Chen X."/>
        </authorList>
    </citation>
    <scope>NUCLEOTIDE SEQUENCE [LARGE SCALE GENOMIC DNA]</scope>
    <source>
        <strain evidence="4">MN2024</strain>
        <tissue evidence="4">Gills</tissue>
    </source>
</reference>
<keyword evidence="2" id="KW-0732">Signal</keyword>
<gene>
    <name evidence="4" type="ORF">ACJMK2_035688</name>
</gene>
<feature type="signal peptide" evidence="2">
    <location>
        <begin position="1"/>
        <end position="28"/>
    </location>
</feature>
<evidence type="ECO:0000313" key="5">
    <source>
        <dbReference type="Proteomes" id="UP001634394"/>
    </source>
</evidence>
<evidence type="ECO:0000259" key="3">
    <source>
        <dbReference type="Pfam" id="PF00087"/>
    </source>
</evidence>
<keyword evidence="5" id="KW-1185">Reference proteome</keyword>
<comment type="caution">
    <text evidence="4">The sequence shown here is derived from an EMBL/GenBank/DDBJ whole genome shotgun (WGS) entry which is preliminary data.</text>
</comment>
<dbReference type="AlphaFoldDB" id="A0ABD3WX20"/>
<evidence type="ECO:0000313" key="4">
    <source>
        <dbReference type="EMBL" id="KAL3878055.1"/>
    </source>
</evidence>
<evidence type="ECO:0000256" key="1">
    <source>
        <dbReference type="SAM" id="Phobius"/>
    </source>
</evidence>
<dbReference type="InterPro" id="IPR035076">
    <property type="entry name" value="Toxin/TOLIP"/>
</dbReference>
<feature type="chain" id="PRO_5044884013" description="Snake toxin/toxin-like domain-containing protein" evidence="2">
    <location>
        <begin position="29"/>
        <end position="171"/>
    </location>
</feature>
<evidence type="ECO:0000256" key="2">
    <source>
        <dbReference type="SAM" id="SignalP"/>
    </source>
</evidence>
<feature type="domain" description="Snake toxin/toxin-like" evidence="3">
    <location>
        <begin position="66"/>
        <end position="132"/>
    </location>
</feature>
<sequence>MYPTMKPSCAFSIVLLFVTGLNISLVASQTNSTTNVTQAAAVNTAAPGAASTGQTSTAGKYECISYSCNEKGCLTNASNPQNCTGTFCMMVLRYNQTSYNISASCASNCADKDESEGGLTVFTRCCQDTKCNKDDKKIVALTAKTSGSTSIQARLWILSIMLFISAFEIIL</sequence>
<keyword evidence="1" id="KW-0812">Transmembrane</keyword>
<dbReference type="Pfam" id="PF00087">
    <property type="entry name" value="Toxin_TOLIP"/>
    <property type="match status" value="1"/>
</dbReference>
<protein>
    <recommendedName>
        <fullName evidence="3">Snake toxin/toxin-like domain-containing protein</fullName>
    </recommendedName>
</protein>
<keyword evidence="1" id="KW-1133">Transmembrane helix</keyword>
<dbReference type="EMBL" id="JBJQND010000005">
    <property type="protein sequence ID" value="KAL3878055.1"/>
    <property type="molecule type" value="Genomic_DNA"/>
</dbReference>
<accession>A0ABD3WX20</accession>
<keyword evidence="1" id="KW-0472">Membrane</keyword>
<dbReference type="Proteomes" id="UP001634394">
    <property type="component" value="Unassembled WGS sequence"/>
</dbReference>
<feature type="transmembrane region" description="Helical" evidence="1">
    <location>
        <begin position="153"/>
        <end position="170"/>
    </location>
</feature>
<organism evidence="4 5">
    <name type="scientific">Sinanodonta woodiana</name>
    <name type="common">Chinese pond mussel</name>
    <name type="synonym">Anodonta woodiana</name>
    <dbReference type="NCBI Taxonomy" id="1069815"/>
    <lineage>
        <taxon>Eukaryota</taxon>
        <taxon>Metazoa</taxon>
        <taxon>Spiralia</taxon>
        <taxon>Lophotrochozoa</taxon>
        <taxon>Mollusca</taxon>
        <taxon>Bivalvia</taxon>
        <taxon>Autobranchia</taxon>
        <taxon>Heteroconchia</taxon>
        <taxon>Palaeoheterodonta</taxon>
        <taxon>Unionida</taxon>
        <taxon>Unionoidea</taxon>
        <taxon>Unionidae</taxon>
        <taxon>Unioninae</taxon>
        <taxon>Sinanodonta</taxon>
    </lineage>
</organism>